<dbReference type="STRING" id="1093900.A0A507AMQ7"/>
<dbReference type="PANTHER" id="PTHR46128">
    <property type="entry name" value="MITOCHONDRIAL GROUP I INTRON SPLICING FACTOR CCM1"/>
    <property type="match status" value="1"/>
</dbReference>
<feature type="region of interest" description="Disordered" evidence="2">
    <location>
        <begin position="340"/>
        <end position="366"/>
    </location>
</feature>
<dbReference type="OrthoDB" id="185373at2759"/>
<dbReference type="RefSeq" id="XP_030990694.1">
    <property type="nucleotide sequence ID" value="XM_031144540.1"/>
</dbReference>
<accession>A0A507AMQ7</accession>
<evidence type="ECO:0008006" key="5">
    <source>
        <dbReference type="Google" id="ProtNLM"/>
    </source>
</evidence>
<name>A0A507AMQ7_9PEZI</name>
<comment type="similarity">
    <text evidence="1">Belongs to the PPR family. P subfamily.</text>
</comment>
<feature type="compositionally biased region" description="Low complexity" evidence="2">
    <location>
        <begin position="355"/>
        <end position="366"/>
    </location>
</feature>
<dbReference type="Gene3D" id="1.25.40.10">
    <property type="entry name" value="Tetratricopeptide repeat domain"/>
    <property type="match status" value="1"/>
</dbReference>
<dbReference type="Proteomes" id="UP000319257">
    <property type="component" value="Unassembled WGS sequence"/>
</dbReference>
<dbReference type="InParanoid" id="A0A507AMQ7"/>
<dbReference type="GeneID" id="41977009"/>
<organism evidence="3 4">
    <name type="scientific">Thyridium curvatum</name>
    <dbReference type="NCBI Taxonomy" id="1093900"/>
    <lineage>
        <taxon>Eukaryota</taxon>
        <taxon>Fungi</taxon>
        <taxon>Dikarya</taxon>
        <taxon>Ascomycota</taxon>
        <taxon>Pezizomycotina</taxon>
        <taxon>Sordariomycetes</taxon>
        <taxon>Sordariomycetidae</taxon>
        <taxon>Thyridiales</taxon>
        <taxon>Thyridiaceae</taxon>
        <taxon>Thyridium</taxon>
    </lineage>
</organism>
<evidence type="ECO:0000256" key="1">
    <source>
        <dbReference type="ARBA" id="ARBA00007626"/>
    </source>
</evidence>
<sequence length="661" mass="73478">MFICRACVRRASLASLGGPAVAAQGVEALLRAASASPRSVATVAVPPEDAIPLRGDPEGRTASSLNYATRKQLEFMSDPFKIAEHVHATLSKGRFEEALLLTRKASKDAKVTVSWNHLIEYQMKCLRLNAAIKLFNEVCGCLFDHPGAATGMANMAVVQMKKRGQLPNAQTYTVIFKGCAQSPHAKLGVAEATRIYYSMLNSDRIKPNTIHMNAVLQVCAKAGDIESLFNIVNTTNDTIRAPSNLTYTTILNALRANTVRPYTRPGDAGDVHPRLEETQSSIQRAKAVWEDAISRWRKGQITIDEELVCAMGRILLLGSFKDNDDVLSLIEQTMNIPRLDKPELASPAGQKSPDGTAAPAGPAATTANKSFKSVQLSHALFAHPGRNSLSLILTSLGATRKTSLAIRYWDLFTSKHGIEPDSENWYRMLRVLRTGHASEKTAELLQRMPPRLMEPKTFQLAMATCVSDNLNDHAFANAGKILDVMMKNLTPPDPQTLRQYLRVAMANHRKFRVQAEGGDVEGSKFAFGRQIMRAVDRLWEPLRLVRNSLSYPETPTSSPEEAWGQQYNERREVIALSRRITAALDKVITEGMASPEDLKMLKTRRNVLSRSITRFYEMREEMEPNLKPKNGRKSVQAKKAGDLRLLDKKAFRRELKESEDI</sequence>
<dbReference type="AlphaFoldDB" id="A0A507AMQ7"/>
<dbReference type="InterPro" id="IPR050872">
    <property type="entry name" value="PPR_P_subfamily"/>
</dbReference>
<reference evidence="3 4" key="1">
    <citation type="submission" date="2019-06" db="EMBL/GenBank/DDBJ databases">
        <title>Draft genome sequence of the filamentous fungus Phialemoniopsis curvata isolated from diesel fuel.</title>
        <authorList>
            <person name="Varaljay V.A."/>
            <person name="Lyon W.J."/>
            <person name="Crouch A.L."/>
            <person name="Drake C.E."/>
            <person name="Hollomon J.M."/>
            <person name="Nadeau L.J."/>
            <person name="Nunn H.S."/>
            <person name="Stevenson B.S."/>
            <person name="Bojanowski C.L."/>
            <person name="Crookes-Goodson W.J."/>
        </authorList>
    </citation>
    <scope>NUCLEOTIDE SEQUENCE [LARGE SCALE GENOMIC DNA]</scope>
    <source>
        <strain evidence="3 4">D216</strain>
    </source>
</reference>
<gene>
    <name evidence="3" type="ORF">E0L32_009562</name>
</gene>
<proteinExistence type="inferred from homology"/>
<dbReference type="EMBL" id="SKBQ01000070">
    <property type="protein sequence ID" value="TPX08983.1"/>
    <property type="molecule type" value="Genomic_DNA"/>
</dbReference>
<keyword evidence="4" id="KW-1185">Reference proteome</keyword>
<evidence type="ECO:0000313" key="3">
    <source>
        <dbReference type="EMBL" id="TPX08983.1"/>
    </source>
</evidence>
<dbReference type="PANTHER" id="PTHR46128:SF329">
    <property type="entry name" value="MITOCHONDRIAL GROUP I INTRON SPLICING FACTOR DMR1"/>
    <property type="match status" value="1"/>
</dbReference>
<feature type="region of interest" description="Disordered" evidence="2">
    <location>
        <begin position="621"/>
        <end position="641"/>
    </location>
</feature>
<comment type="caution">
    <text evidence="3">The sequence shown here is derived from an EMBL/GenBank/DDBJ whole genome shotgun (WGS) entry which is preliminary data.</text>
</comment>
<dbReference type="InterPro" id="IPR011990">
    <property type="entry name" value="TPR-like_helical_dom_sf"/>
</dbReference>
<evidence type="ECO:0000256" key="2">
    <source>
        <dbReference type="SAM" id="MobiDB-lite"/>
    </source>
</evidence>
<protein>
    <recommendedName>
        <fullName evidence="5">Pentatricopeptide repeat protein</fullName>
    </recommendedName>
</protein>
<evidence type="ECO:0000313" key="4">
    <source>
        <dbReference type="Proteomes" id="UP000319257"/>
    </source>
</evidence>